<dbReference type="InterPro" id="IPR055509">
    <property type="entry name" value="DUF7082"/>
</dbReference>
<gene>
    <name evidence="2" type="ORF">ASCRUDRAFT_30424</name>
</gene>
<name>A0A1D2VRL9_9ASCO</name>
<dbReference type="Proteomes" id="UP000095038">
    <property type="component" value="Unassembled WGS sequence"/>
</dbReference>
<dbReference type="InParanoid" id="A0A1D2VRL9"/>
<feature type="non-terminal residue" evidence="2">
    <location>
        <position position="1"/>
    </location>
</feature>
<reference evidence="3" key="1">
    <citation type="submission" date="2016-05" db="EMBL/GenBank/DDBJ databases">
        <title>Comparative genomics of biotechnologically important yeasts.</title>
        <authorList>
            <consortium name="DOE Joint Genome Institute"/>
            <person name="Riley R."/>
            <person name="Haridas S."/>
            <person name="Wolfe K.H."/>
            <person name="Lopes M.R."/>
            <person name="Hittinger C.T."/>
            <person name="Goker M."/>
            <person name="Salamov A."/>
            <person name="Wisecaver J."/>
            <person name="Long T.M."/>
            <person name="Aerts A.L."/>
            <person name="Barry K."/>
            <person name="Choi C."/>
            <person name="Clum A."/>
            <person name="Coughlan A.Y."/>
            <person name="Deshpande S."/>
            <person name="Douglass A.P."/>
            <person name="Hanson S.J."/>
            <person name="Klenk H.-P."/>
            <person name="Labutti K."/>
            <person name="Lapidus A."/>
            <person name="Lindquist E."/>
            <person name="Lipzen A."/>
            <person name="Meier-Kolthoff J.P."/>
            <person name="Ohm R.A."/>
            <person name="Otillar R.P."/>
            <person name="Pangilinan J."/>
            <person name="Peng Y."/>
            <person name="Rokas A."/>
            <person name="Rosa C.A."/>
            <person name="Scheuner C."/>
            <person name="Sibirny A.A."/>
            <person name="Slot J.C."/>
            <person name="Stielow J.B."/>
            <person name="Sun H."/>
            <person name="Kurtzman C.P."/>
            <person name="Blackwell M."/>
            <person name="Grigoriev I.V."/>
            <person name="Jeffries T.W."/>
        </authorList>
    </citation>
    <scope>NUCLEOTIDE SEQUENCE [LARGE SCALE GENOMIC DNA]</scope>
    <source>
        <strain evidence="3">DSM 1968</strain>
    </source>
</reference>
<evidence type="ECO:0000313" key="2">
    <source>
        <dbReference type="EMBL" id="ODV64251.1"/>
    </source>
</evidence>
<accession>A0A1D2VRL9</accession>
<dbReference type="STRING" id="1344418.A0A1D2VRL9"/>
<sequence length="182" mass="21814">VLRIRKPLSDITQNWSDFEKITCRRLVLFDWYASQTDLNVSFKPIEINEFPRYEQGSPIISCIYWDFKKEYYVTSVDIIYLLERLSGINSFDMKEKNRIRRNLQTLESLTIGKPKNFNKNNLNPYELDKFFKLIMSFNSPKPRNIEKDLKIYKWELLEEALQRVLGKYCFDLSNDQTAGLMR</sequence>
<proteinExistence type="predicted"/>
<dbReference type="PANTHER" id="PTHR39463">
    <property type="entry name" value="MEDUSA"/>
    <property type="match status" value="1"/>
</dbReference>
<organism evidence="2 3">
    <name type="scientific">Ascoidea rubescens DSM 1968</name>
    <dbReference type="NCBI Taxonomy" id="1344418"/>
    <lineage>
        <taxon>Eukaryota</taxon>
        <taxon>Fungi</taxon>
        <taxon>Dikarya</taxon>
        <taxon>Ascomycota</taxon>
        <taxon>Saccharomycotina</taxon>
        <taxon>Saccharomycetes</taxon>
        <taxon>Ascoideaceae</taxon>
        <taxon>Ascoidea</taxon>
    </lineage>
</organism>
<dbReference type="Pfam" id="PF23305">
    <property type="entry name" value="DUF7082"/>
    <property type="match status" value="1"/>
</dbReference>
<dbReference type="AlphaFoldDB" id="A0A1D2VRL9"/>
<evidence type="ECO:0000259" key="1">
    <source>
        <dbReference type="Pfam" id="PF23305"/>
    </source>
</evidence>
<dbReference type="PANTHER" id="PTHR39463:SF1">
    <property type="entry name" value="MEDUSA"/>
    <property type="match status" value="1"/>
</dbReference>
<dbReference type="EMBL" id="KV454475">
    <property type="protein sequence ID" value="ODV64251.1"/>
    <property type="molecule type" value="Genomic_DNA"/>
</dbReference>
<feature type="domain" description="DUF7082" evidence="1">
    <location>
        <begin position="2"/>
        <end position="164"/>
    </location>
</feature>
<dbReference type="GO" id="GO:0005634">
    <property type="term" value="C:nucleus"/>
    <property type="evidence" value="ECO:0007669"/>
    <property type="project" value="TreeGrafter"/>
</dbReference>
<dbReference type="RefSeq" id="XP_020050558.1">
    <property type="nucleotide sequence ID" value="XM_020190184.1"/>
</dbReference>
<dbReference type="OrthoDB" id="1751210at2759"/>
<protein>
    <recommendedName>
        <fullName evidence="1">DUF7082 domain-containing protein</fullName>
    </recommendedName>
</protein>
<dbReference type="GeneID" id="30963820"/>
<evidence type="ECO:0000313" key="3">
    <source>
        <dbReference type="Proteomes" id="UP000095038"/>
    </source>
</evidence>
<keyword evidence="3" id="KW-1185">Reference proteome</keyword>